<proteinExistence type="predicted"/>
<evidence type="ECO:0000256" key="2">
    <source>
        <dbReference type="ARBA" id="ARBA00022691"/>
    </source>
</evidence>
<evidence type="ECO:0000256" key="4">
    <source>
        <dbReference type="ARBA" id="ARBA00023004"/>
    </source>
</evidence>
<feature type="domain" description="Radical SAM core" evidence="6">
    <location>
        <begin position="12"/>
        <end position="244"/>
    </location>
</feature>
<dbReference type="InterPro" id="IPR007197">
    <property type="entry name" value="rSAM"/>
</dbReference>
<dbReference type="SMART" id="SM00729">
    <property type="entry name" value="Elp3"/>
    <property type="match status" value="1"/>
</dbReference>
<keyword evidence="5" id="KW-0411">Iron-sulfur</keyword>
<evidence type="ECO:0000259" key="6">
    <source>
        <dbReference type="PROSITE" id="PS51918"/>
    </source>
</evidence>
<dbReference type="InterPro" id="IPR051198">
    <property type="entry name" value="BchE-like"/>
</dbReference>
<keyword evidence="4" id="KW-0408">Iron</keyword>
<sequence length="339" mass="38802">MKKIEFGPIRPVAEAGSLLVRVTRGCTWNKCNFCTQYKDFSFSIRKIDEIKRDIDNLYEEYGKYNIKSCFLQDGDSIIMKTADLVEIIEYLKERFPNLEQVSSYGRASSLVLKSEEDYRRLRAAGLTRIYCGMESGSDDVLKKMNKGITSSQLVEAAGLVKGAGMELSVFIILGLGGRELSKKNSVETAETINLMKPDFVRVRTVALNTDTRLSAMSDNGEYTIQSEEEIVNEQKVLIESITVETKYSSDHYVNLLEDVNGKLPDDRERMLEVINDYESLSDMDRQVFNLGKRGNFFRKLSDFGKGKAYNDIKNHYNLDKSKEYDNIRYICSELRKNKI</sequence>
<gene>
    <name evidence="7" type="ORF">SAMN02745751_03536</name>
</gene>
<dbReference type="Gene3D" id="3.20.20.70">
    <property type="entry name" value="Aldolase class I"/>
    <property type="match status" value="1"/>
</dbReference>
<accession>A0A1M6MNU4</accession>
<keyword evidence="2" id="KW-0949">S-adenosyl-L-methionine</keyword>
<dbReference type="AlphaFoldDB" id="A0A1M6MNU4"/>
<keyword evidence="3" id="KW-0479">Metal-binding</keyword>
<dbReference type="InterPro" id="IPR058240">
    <property type="entry name" value="rSAM_sf"/>
</dbReference>
<dbReference type="OrthoDB" id="9777636at2"/>
<protein>
    <submittedName>
        <fullName evidence="7">Radical SAM superfamily protein</fullName>
    </submittedName>
</protein>
<evidence type="ECO:0000313" key="7">
    <source>
        <dbReference type="EMBL" id="SHJ85099.1"/>
    </source>
</evidence>
<dbReference type="GO" id="GO:0051536">
    <property type="term" value="F:iron-sulfur cluster binding"/>
    <property type="evidence" value="ECO:0007669"/>
    <property type="project" value="UniProtKB-KW"/>
</dbReference>
<reference evidence="7 8" key="1">
    <citation type="submission" date="2016-11" db="EMBL/GenBank/DDBJ databases">
        <authorList>
            <person name="Jaros S."/>
            <person name="Januszkiewicz K."/>
            <person name="Wedrychowicz H."/>
        </authorList>
    </citation>
    <scope>NUCLEOTIDE SEQUENCE [LARGE SCALE GENOMIC DNA]</scope>
    <source>
        <strain evidence="7 8">DSM 17477</strain>
    </source>
</reference>
<dbReference type="SUPFAM" id="SSF102114">
    <property type="entry name" value="Radical SAM enzymes"/>
    <property type="match status" value="1"/>
</dbReference>
<comment type="cofactor">
    <cofactor evidence="1">
        <name>[4Fe-4S] cluster</name>
        <dbReference type="ChEBI" id="CHEBI:49883"/>
    </cofactor>
</comment>
<evidence type="ECO:0000256" key="1">
    <source>
        <dbReference type="ARBA" id="ARBA00001966"/>
    </source>
</evidence>
<dbReference type="InterPro" id="IPR006638">
    <property type="entry name" value="Elp3/MiaA/NifB-like_rSAM"/>
</dbReference>
<dbReference type="PANTHER" id="PTHR43409:SF4">
    <property type="entry name" value="RADICAL SAM SUPERFAMILY PROTEIN"/>
    <property type="match status" value="1"/>
</dbReference>
<organism evidence="7 8">
    <name type="scientific">Dethiosulfatibacter aminovorans DSM 17477</name>
    <dbReference type="NCBI Taxonomy" id="1121476"/>
    <lineage>
        <taxon>Bacteria</taxon>
        <taxon>Bacillati</taxon>
        <taxon>Bacillota</taxon>
        <taxon>Tissierellia</taxon>
        <taxon>Dethiosulfatibacter</taxon>
    </lineage>
</organism>
<name>A0A1M6MNU4_9FIRM</name>
<dbReference type="RefSeq" id="WP_073050932.1">
    <property type="nucleotide sequence ID" value="NZ_FQZL01000046.1"/>
</dbReference>
<dbReference type="SFLD" id="SFLDG01082">
    <property type="entry name" value="B12-binding_domain_containing"/>
    <property type="match status" value="1"/>
</dbReference>
<dbReference type="GO" id="GO:0046872">
    <property type="term" value="F:metal ion binding"/>
    <property type="evidence" value="ECO:0007669"/>
    <property type="project" value="UniProtKB-KW"/>
</dbReference>
<dbReference type="GO" id="GO:0003824">
    <property type="term" value="F:catalytic activity"/>
    <property type="evidence" value="ECO:0007669"/>
    <property type="project" value="InterPro"/>
</dbReference>
<dbReference type="InterPro" id="IPR013785">
    <property type="entry name" value="Aldolase_TIM"/>
</dbReference>
<dbReference type="STRING" id="1121476.SAMN02745751_03536"/>
<dbReference type="SFLD" id="SFLDS00029">
    <property type="entry name" value="Radical_SAM"/>
    <property type="match status" value="1"/>
</dbReference>
<dbReference type="EMBL" id="FQZL01000046">
    <property type="protein sequence ID" value="SHJ85099.1"/>
    <property type="molecule type" value="Genomic_DNA"/>
</dbReference>
<evidence type="ECO:0000256" key="5">
    <source>
        <dbReference type="ARBA" id="ARBA00023014"/>
    </source>
</evidence>
<dbReference type="Pfam" id="PF04055">
    <property type="entry name" value="Radical_SAM"/>
    <property type="match status" value="1"/>
</dbReference>
<dbReference type="CDD" id="cd01335">
    <property type="entry name" value="Radical_SAM"/>
    <property type="match status" value="1"/>
</dbReference>
<evidence type="ECO:0000256" key="3">
    <source>
        <dbReference type="ARBA" id="ARBA00022723"/>
    </source>
</evidence>
<keyword evidence="8" id="KW-1185">Reference proteome</keyword>
<dbReference type="SFLD" id="SFLDG01095">
    <property type="entry name" value="Uncharacterised_Radical_SAM_Su"/>
    <property type="match status" value="1"/>
</dbReference>
<dbReference type="PANTHER" id="PTHR43409">
    <property type="entry name" value="ANAEROBIC MAGNESIUM-PROTOPORPHYRIN IX MONOMETHYL ESTER CYCLASE-RELATED"/>
    <property type="match status" value="1"/>
</dbReference>
<dbReference type="Proteomes" id="UP000184052">
    <property type="component" value="Unassembled WGS sequence"/>
</dbReference>
<dbReference type="PROSITE" id="PS51918">
    <property type="entry name" value="RADICAL_SAM"/>
    <property type="match status" value="1"/>
</dbReference>
<evidence type="ECO:0000313" key="8">
    <source>
        <dbReference type="Proteomes" id="UP000184052"/>
    </source>
</evidence>